<dbReference type="PROSITE" id="PS50060">
    <property type="entry name" value="MAM_2"/>
    <property type="match status" value="1"/>
</dbReference>
<feature type="coiled-coil region" evidence="1">
    <location>
        <begin position="259"/>
        <end position="286"/>
    </location>
</feature>
<accession>A0ABD3VTZ3</accession>
<dbReference type="Pfam" id="PF00629">
    <property type="entry name" value="MAM"/>
    <property type="match status" value="1"/>
</dbReference>
<evidence type="ECO:0000256" key="2">
    <source>
        <dbReference type="SAM" id="SignalP"/>
    </source>
</evidence>
<dbReference type="PANTHER" id="PTHR23282:SF146">
    <property type="entry name" value="RT07201P-RELATED"/>
    <property type="match status" value="1"/>
</dbReference>
<keyword evidence="2" id="KW-0732">Signal</keyword>
<evidence type="ECO:0000313" key="4">
    <source>
        <dbReference type="EMBL" id="KAL3865079.1"/>
    </source>
</evidence>
<keyword evidence="5" id="KW-1185">Reference proteome</keyword>
<dbReference type="InterPro" id="IPR013320">
    <property type="entry name" value="ConA-like_dom_sf"/>
</dbReference>
<dbReference type="AlphaFoldDB" id="A0ABD3VTZ3"/>
<evidence type="ECO:0000259" key="3">
    <source>
        <dbReference type="PROSITE" id="PS50060"/>
    </source>
</evidence>
<proteinExistence type="predicted"/>
<dbReference type="SUPFAM" id="SSF49899">
    <property type="entry name" value="Concanavalin A-like lectins/glucanases"/>
    <property type="match status" value="1"/>
</dbReference>
<keyword evidence="1" id="KW-0175">Coiled coil</keyword>
<dbReference type="CDD" id="cd06263">
    <property type="entry name" value="MAM"/>
    <property type="match status" value="1"/>
</dbReference>
<reference evidence="4 5" key="1">
    <citation type="submission" date="2024-11" db="EMBL/GenBank/DDBJ databases">
        <title>Chromosome-level genome assembly of the freshwater bivalve Anodonta woodiana.</title>
        <authorList>
            <person name="Chen X."/>
        </authorList>
    </citation>
    <scope>NUCLEOTIDE SEQUENCE [LARGE SCALE GENOMIC DNA]</scope>
    <source>
        <strain evidence="4">MN2024</strain>
        <tissue evidence="4">Gills</tissue>
    </source>
</reference>
<name>A0ABD3VTZ3_SINWO</name>
<feature type="coiled-coil region" evidence="1">
    <location>
        <begin position="71"/>
        <end position="98"/>
    </location>
</feature>
<protein>
    <recommendedName>
        <fullName evidence="3">MAM domain-containing protein</fullName>
    </recommendedName>
</protein>
<gene>
    <name evidence="4" type="ORF">ACJMK2_006711</name>
</gene>
<dbReference type="EMBL" id="JBJQND010000010">
    <property type="protein sequence ID" value="KAL3865079.1"/>
    <property type="molecule type" value="Genomic_DNA"/>
</dbReference>
<dbReference type="PRINTS" id="PR00020">
    <property type="entry name" value="MAMDOMAIN"/>
</dbReference>
<evidence type="ECO:0000313" key="5">
    <source>
        <dbReference type="Proteomes" id="UP001634394"/>
    </source>
</evidence>
<sequence>MILFWPSESFIIITLLFRSILADAKCSLQDGICTYNINLQQGKTNCETIDNAFSIADSIKINDRDKSTQMEQELHDIKEDHEKRIKELEASIQRVLRSALNSGNLVSNTLELQQASQNIPPAPPVHLTESLGNGNEGTLITQLQGEFTKLKASLKARTKELLETKTALNETLDNLKDTQKSLSESSEQLIDAESKVQSLEYHASIVKNQLKDKTERLEITSEKLNASETKRLATEEQLYNLVRSEANLKEELGYYMYMLNQTLKELEGLRKNYTELTNMQQKMKRNLRTCELELMDCYTAKTDTFCTFQDSGICGYRQENVTDVFDWEWHKGPTPSSSTGPDGDHTCQNNRGHYMYIEASGKGKGQNALLYSPLYRGLTNQCIEFYYHMYGRHVGTLTVYKMASGSTDLESVWRVYGNQGNVWILARLSVPEHLAKNGYRLVFEGVVENGYEGDISIDDINIRDGDCPDSGAVKAVQISLDNSSNSTVLSQIERYKSLLRRRHRHERRRVKETEAATERP</sequence>
<feature type="coiled-coil region" evidence="1">
    <location>
        <begin position="158"/>
        <end position="230"/>
    </location>
</feature>
<dbReference type="PANTHER" id="PTHR23282">
    <property type="entry name" value="APICAL ENDOSOMAL GLYCOPROTEIN PRECURSOR"/>
    <property type="match status" value="1"/>
</dbReference>
<feature type="signal peptide" evidence="2">
    <location>
        <begin position="1"/>
        <end position="24"/>
    </location>
</feature>
<feature type="chain" id="PRO_5044891371" description="MAM domain-containing protein" evidence="2">
    <location>
        <begin position="25"/>
        <end position="520"/>
    </location>
</feature>
<dbReference type="Proteomes" id="UP001634394">
    <property type="component" value="Unassembled WGS sequence"/>
</dbReference>
<dbReference type="SMART" id="SM00137">
    <property type="entry name" value="MAM"/>
    <property type="match status" value="1"/>
</dbReference>
<comment type="caution">
    <text evidence="4">The sequence shown here is derived from an EMBL/GenBank/DDBJ whole genome shotgun (WGS) entry which is preliminary data.</text>
</comment>
<organism evidence="4 5">
    <name type="scientific">Sinanodonta woodiana</name>
    <name type="common">Chinese pond mussel</name>
    <name type="synonym">Anodonta woodiana</name>
    <dbReference type="NCBI Taxonomy" id="1069815"/>
    <lineage>
        <taxon>Eukaryota</taxon>
        <taxon>Metazoa</taxon>
        <taxon>Spiralia</taxon>
        <taxon>Lophotrochozoa</taxon>
        <taxon>Mollusca</taxon>
        <taxon>Bivalvia</taxon>
        <taxon>Autobranchia</taxon>
        <taxon>Heteroconchia</taxon>
        <taxon>Palaeoheterodonta</taxon>
        <taxon>Unionida</taxon>
        <taxon>Unionoidea</taxon>
        <taxon>Unionidae</taxon>
        <taxon>Unioninae</taxon>
        <taxon>Sinanodonta</taxon>
    </lineage>
</organism>
<evidence type="ECO:0000256" key="1">
    <source>
        <dbReference type="SAM" id="Coils"/>
    </source>
</evidence>
<dbReference type="InterPro" id="IPR000998">
    <property type="entry name" value="MAM_dom"/>
</dbReference>
<feature type="domain" description="MAM" evidence="3">
    <location>
        <begin position="304"/>
        <end position="469"/>
    </location>
</feature>
<dbReference type="Gene3D" id="2.60.120.200">
    <property type="match status" value="1"/>
</dbReference>
<dbReference type="InterPro" id="IPR051560">
    <property type="entry name" value="MAM_domain-containing"/>
</dbReference>